<evidence type="ECO:0000313" key="6">
    <source>
        <dbReference type="Proteomes" id="UP000007110"/>
    </source>
</evidence>
<reference evidence="5" key="2">
    <citation type="submission" date="2021-01" db="UniProtKB">
        <authorList>
            <consortium name="EnsemblMetazoa"/>
        </authorList>
    </citation>
    <scope>IDENTIFICATION</scope>
</reference>
<dbReference type="OMA" id="IEACECN"/>
<dbReference type="EnsemblMetazoa" id="XM_030992344">
    <property type="protein sequence ID" value="XP_030848204"/>
    <property type="gene ID" value="LOC575229"/>
</dbReference>
<evidence type="ECO:0000256" key="3">
    <source>
        <dbReference type="ARBA" id="ARBA00023180"/>
    </source>
</evidence>
<dbReference type="PROSITE" id="PS01186">
    <property type="entry name" value="EGF_2"/>
    <property type="match status" value="3"/>
</dbReference>
<keyword evidence="1" id="KW-0677">Repeat</keyword>
<feature type="domain" description="VWFD" evidence="4">
    <location>
        <begin position="1244"/>
        <end position="1416"/>
    </location>
</feature>
<dbReference type="InterPro" id="IPR036084">
    <property type="entry name" value="Ser_inhib-like_sf"/>
</dbReference>
<dbReference type="OrthoDB" id="3438930at2759"/>
<dbReference type="InterPro" id="IPR001846">
    <property type="entry name" value="VWF_type-D"/>
</dbReference>
<dbReference type="InterPro" id="IPR000742">
    <property type="entry name" value="EGF"/>
</dbReference>
<dbReference type="Gene3D" id="2.10.25.10">
    <property type="entry name" value="Laminin"/>
    <property type="match status" value="5"/>
</dbReference>
<dbReference type="PROSITE" id="PS51233">
    <property type="entry name" value="VWFD"/>
    <property type="match status" value="6"/>
</dbReference>
<dbReference type="SMART" id="SM00216">
    <property type="entry name" value="VWD"/>
    <property type="match status" value="6"/>
</dbReference>
<dbReference type="Pfam" id="PF01826">
    <property type="entry name" value="TIL"/>
    <property type="match status" value="5"/>
</dbReference>
<keyword evidence="3" id="KW-0325">Glycoprotein</keyword>
<feature type="domain" description="VWFD" evidence="4">
    <location>
        <begin position="1635"/>
        <end position="1807"/>
    </location>
</feature>
<dbReference type="SMART" id="SM00181">
    <property type="entry name" value="EGF"/>
    <property type="match status" value="9"/>
</dbReference>
<dbReference type="Pfam" id="PF12714">
    <property type="entry name" value="TILa"/>
    <property type="match status" value="6"/>
</dbReference>
<accession>A0A7M7T243</accession>
<organism evidence="5 6">
    <name type="scientific">Strongylocentrotus purpuratus</name>
    <name type="common">Purple sea urchin</name>
    <dbReference type="NCBI Taxonomy" id="7668"/>
    <lineage>
        <taxon>Eukaryota</taxon>
        <taxon>Metazoa</taxon>
        <taxon>Echinodermata</taxon>
        <taxon>Eleutherozoa</taxon>
        <taxon>Echinozoa</taxon>
        <taxon>Echinoidea</taxon>
        <taxon>Euechinoidea</taxon>
        <taxon>Echinacea</taxon>
        <taxon>Camarodonta</taxon>
        <taxon>Echinidea</taxon>
        <taxon>Strongylocentrotidae</taxon>
        <taxon>Strongylocentrotus</taxon>
    </lineage>
</organism>
<dbReference type="FunFam" id="2.10.25.10:FF:000055">
    <property type="entry name" value="alpha-tectorin isoform X1"/>
    <property type="match status" value="3"/>
</dbReference>
<dbReference type="InterPro" id="IPR002919">
    <property type="entry name" value="TIL_dom"/>
</dbReference>
<evidence type="ECO:0000313" key="5">
    <source>
        <dbReference type="EnsemblMetazoa" id="XP_030848204"/>
    </source>
</evidence>
<feature type="domain" description="VWFD" evidence="4">
    <location>
        <begin position="2026"/>
        <end position="2198"/>
    </location>
</feature>
<proteinExistence type="predicted"/>
<dbReference type="CTD" id="7455"/>
<evidence type="ECO:0000259" key="4">
    <source>
        <dbReference type="PROSITE" id="PS51233"/>
    </source>
</evidence>
<dbReference type="KEGG" id="spu:575229"/>
<keyword evidence="2" id="KW-1015">Disulfide bond</keyword>
<reference evidence="6" key="1">
    <citation type="submission" date="2015-02" db="EMBL/GenBank/DDBJ databases">
        <title>Genome sequencing for Strongylocentrotus purpuratus.</title>
        <authorList>
            <person name="Murali S."/>
            <person name="Liu Y."/>
            <person name="Vee V."/>
            <person name="English A."/>
            <person name="Wang M."/>
            <person name="Skinner E."/>
            <person name="Han Y."/>
            <person name="Muzny D.M."/>
            <person name="Worley K.C."/>
            <person name="Gibbs R.A."/>
        </authorList>
    </citation>
    <scope>NUCLEOTIDE SEQUENCE</scope>
</reference>
<dbReference type="SMART" id="SM00214">
    <property type="entry name" value="VWC"/>
    <property type="match status" value="5"/>
</dbReference>
<dbReference type="SMART" id="SM00215">
    <property type="entry name" value="VWC_out"/>
    <property type="match status" value="5"/>
</dbReference>
<dbReference type="SUPFAM" id="SSF57567">
    <property type="entry name" value="Serine protease inhibitors"/>
    <property type="match status" value="5"/>
</dbReference>
<dbReference type="Proteomes" id="UP000007110">
    <property type="component" value="Unassembled WGS sequence"/>
</dbReference>
<name>A0A7M7T243_STRPU</name>
<dbReference type="SMART" id="SM00832">
    <property type="entry name" value="C8"/>
    <property type="match status" value="6"/>
</dbReference>
<feature type="domain" description="VWFD" evidence="4">
    <location>
        <begin position="59"/>
        <end position="235"/>
    </location>
</feature>
<evidence type="ECO:0000256" key="1">
    <source>
        <dbReference type="ARBA" id="ARBA00022737"/>
    </source>
</evidence>
<dbReference type="RefSeq" id="XP_030848204.1">
    <property type="nucleotide sequence ID" value="XM_030992344.1"/>
</dbReference>
<dbReference type="InterPro" id="IPR014853">
    <property type="entry name" value="VWF/SSPO/ZAN-like_Cys-rich_dom"/>
</dbReference>
<dbReference type="Pfam" id="PF08742">
    <property type="entry name" value="C8"/>
    <property type="match status" value="6"/>
</dbReference>
<dbReference type="CDD" id="cd19941">
    <property type="entry name" value="TIL"/>
    <property type="match status" value="5"/>
</dbReference>
<dbReference type="Pfam" id="PF00094">
    <property type="entry name" value="VWD"/>
    <property type="match status" value="6"/>
</dbReference>
<protein>
    <recommendedName>
        <fullName evidence="4">VWFD domain-containing protein</fullName>
    </recommendedName>
</protein>
<dbReference type="PANTHER" id="PTHR37860">
    <property type="entry name" value="AGAP008810-PA"/>
    <property type="match status" value="1"/>
</dbReference>
<feature type="domain" description="VWFD" evidence="4">
    <location>
        <begin position="456"/>
        <end position="632"/>
    </location>
</feature>
<keyword evidence="6" id="KW-1185">Reference proteome</keyword>
<dbReference type="GeneID" id="575229"/>
<dbReference type="InParanoid" id="A0A7M7T243"/>
<feature type="domain" description="VWFD" evidence="4">
    <location>
        <begin position="853"/>
        <end position="1025"/>
    </location>
</feature>
<dbReference type="PANTHER" id="PTHR37860:SF1">
    <property type="match status" value="1"/>
</dbReference>
<sequence length="2289" mass="254050">MMWINDDCSQSCSCAGGVAECVPYGCRDYQECRLKGNVRDCYCIDKFTYDGEQCVRAPGVCTVWGDPHYVTFDNVNYNFQGDCEYTLVRPCTDRTDLVDFHLWGDNVKNKPSEGVSYLRKIVLEVNGTSIAITRNREILVNGARRIAPIRMNNGIMIRSDSSYSTIETNFGLNVRYDGSETANIEVSYNYWNATCGLCGTFDDDKTNEFRLQDGSLTPYENVFGNNWVLDAYECETGIERPVDRCEEDSAIKTLVEDICYVFINPEGPLGDCLEFVNEDAYYDACIYDLCYTDPGNDIICGALQEYVQQCREANGIIGNWREGVLQCPFECPSDKTYQPCGSACQPSCAEPEAELNCTLPCHETCSCPEGQLDDGGQCVEPENCGCTLPDGSYISAGMMWINDDCSQSCRCTGGVAECVAYGCREYQECRLKGNVRDCYCLDKFTYDGEQCVREPGTCTIWGDPHYITFDNVKYDFQGDCEYTLVRPCSNQPGMVDFHIWGDNVKDVPSSTVSLMRHISLEVNGTVYSVSRGNIIYRNGERRNSPVIDSNGVLIRSGVKYTTIQTYFGVSIRYDGEDTAHIQVPFEYWNATCGLCGTFDDDRDNDFRLPDGTKTEYVNVFGNSWVQNAGECDTTITDPIDQCEDDEELDQEIRDICYIFIDPDGPLGNCFDYVDPKDYYEACIYDLCHTDPGSDIICPALQEYAQQCREANGLVGLWRAARPQCAFECPSDRLYELCGSACHPSCAEPEAAISCSLPCQETCTCRDGKLDDRGQCVEPSECGCLVADGVYISPTDTWTSPDCSQRCTCFNGEAQCEAYGCGENEECDLRNGVQDCYCLDGFLPLGERCVRAPGFCQIWGDPHYVTFDDKKYNFQGDCDYTLVRDCQNSSEYHLWSNNERLRPSDRVSYLREVILELKGNIYSLIKGFHVRVNGIDVSENLPYMDSEVWIYRDVTSMNLVTDFLWVSYDGQDSANVYLGYNAGRTCGLCGSFDGDRTNDLMLPSGEMARSVTEFGNSWVVNPDQCDDVDPGPTDPCDNGVTSLEDAVDLCYYLKDPLGPFASCHSYVDPDDHYDSCLYDVCEMDDDALCASLEQYAQACKSKGGNPGTWRVHVPECPLDCPSNTVYDPCFSGCPATCSSATSTLSCNTTCQETCRCADGLVLDGGHCVDPSQCGCTLDSGVYIPSGGAWTDPGCTQHCLCRGGLAECSEFQCGENEECEIRNGFPSCYCRDGYTSLGDACFRAPGYCQIWGDPHYVTFDDKKYNFQGDCDYTLVRDCQNSSDYHLWSNNERLRPSDSVSYLREVVLDLSDRRYALIKGFHVRVNGRDVSENLPYMDEQVWIYRDVTSMNLVTDFLWVSYDGMDSADVYLSYFAGRTCGLCGSFDGDQNNDMILPSGELARSATEFGNSWVAYPDQCDGVDPGPTDPCEDGVNSLSASNDLCYYLKDPSGPFESCLEIVDPDDYYDSCVYDVCLTGDDALCSSLAQYARACRSKGGKPGRWRLLVEECPLNCPSNTVYDPCFSGCPATCSSAASTLSCNTTCQETCRCADGLVLDGGHCVDPSQCGCTLDSGVYIPSGGAWTDPGCTQHCLCRGGLAECSEFQCGENEECEIRNGFPSCYCRDGYTSLGDACFRAPGYCQIWGDPHYVTFDDKKYNFQGDCDYTLVRDCQNSSDYHLWSNNERLRPSDSVSYLREVVLDLSDRRYALIKGFHVRVNGRDVSENLPYMDEQVWIYRDVTSMNLVTDFLWVSYDGMDSADVYLSYFAGRTCGLCGSFDGDQNNDMILPSGELARSATEFGNSWVAYPDQCDGVDPGPTDPCEDGVNSLSASNDLCFYLKDPSGPFESCLEIVDPDDYYDSCVYDVCLTGDDALCSSLAQYARACRSKGGKPGRWRLLVEECPLNCPSNTVYDPCFSGCPATCSSAASTLSCNTTCQETCRCADGLVLDGGHCVDPSQCGCTLDSGVYIPSGGAWTDPGCTQHCLCRGGLAECSEFQCGENEECEIRNGFPSCYCRDGYTSLGDACFRAPGYCQIWGDPHYVTFDDKKYNFQGDCDYTLVRDCQNSSDYHLWSNNERLRPSDSVSYLREVVLDLSDRRYALIKGFHVRVNGRDVSENLPYMDEQVWIYRDVTSMNLVTDFLWVSYDGMDSADVYLSYFAGRTCGLCGSFDGDQNNDMILPSGELARSATEFGNSWVAYPDQCDGVDPGPTDPCEDGVNSLSASNDLCYYLKDPSGPFESCLEIVDPDDYYDSCVYDVCLPVMMLCVPVLHNTLVPAGAREGNLADGDCLWKNAH</sequence>
<dbReference type="InterPro" id="IPR025615">
    <property type="entry name" value="TILa_dom"/>
</dbReference>
<evidence type="ECO:0000256" key="2">
    <source>
        <dbReference type="ARBA" id="ARBA00023157"/>
    </source>
</evidence>
<dbReference type="InterPro" id="IPR001007">
    <property type="entry name" value="VWF_dom"/>
</dbReference>